<evidence type="ECO:0000313" key="2">
    <source>
        <dbReference type="Proteomes" id="UP000198287"/>
    </source>
</evidence>
<reference evidence="1 2" key="1">
    <citation type="submission" date="2015-12" db="EMBL/GenBank/DDBJ databases">
        <title>The genome of Folsomia candida.</title>
        <authorList>
            <person name="Faddeeva A."/>
            <person name="Derks M.F."/>
            <person name="Anvar Y."/>
            <person name="Smit S."/>
            <person name="Van Straalen N."/>
            <person name="Roelofs D."/>
        </authorList>
    </citation>
    <scope>NUCLEOTIDE SEQUENCE [LARGE SCALE GENOMIC DNA]</scope>
    <source>
        <strain evidence="1 2">VU population</strain>
        <tissue evidence="1">Whole body</tissue>
    </source>
</reference>
<comment type="caution">
    <text evidence="1">The sequence shown here is derived from an EMBL/GenBank/DDBJ whole genome shotgun (WGS) entry which is preliminary data.</text>
</comment>
<proteinExistence type="predicted"/>
<sequence>MQTNFDPFVIMETEDLKKKPPPFDLGDVPVPLVTESLSTGIAPLKPHEECNPDCHTFISFSARFADESSYQMWRRYLCQHFMEMKEKRLWSAKATGRKCTKLSTENESPYTDFLHHNDNVLRIPTDSRFKQAVTLSSPSRTNRIPIVCINLGYKWSFKITDHFVGGEKSYHKPKVLNGKQSSPLKAANKSYTTTTASGKNFVYLQLWMIGIIQNMVIWSAMTMIQHNIIKSSQVMGTKVSLSWE</sequence>
<keyword evidence="2" id="KW-1185">Reference proteome</keyword>
<gene>
    <name evidence="1" type="ORF">Fcan01_04669</name>
</gene>
<dbReference type="Proteomes" id="UP000198287">
    <property type="component" value="Unassembled WGS sequence"/>
</dbReference>
<name>A0A226ETX6_FOLCA</name>
<dbReference type="EMBL" id="LNIX01000002">
    <property type="protein sequence ID" value="OXA60607.1"/>
    <property type="molecule type" value="Genomic_DNA"/>
</dbReference>
<protein>
    <submittedName>
        <fullName evidence="1">Uncharacterized protein</fullName>
    </submittedName>
</protein>
<evidence type="ECO:0000313" key="1">
    <source>
        <dbReference type="EMBL" id="OXA60607.1"/>
    </source>
</evidence>
<dbReference type="AlphaFoldDB" id="A0A226ETX6"/>
<accession>A0A226ETX6</accession>
<organism evidence="1 2">
    <name type="scientific">Folsomia candida</name>
    <name type="common">Springtail</name>
    <dbReference type="NCBI Taxonomy" id="158441"/>
    <lineage>
        <taxon>Eukaryota</taxon>
        <taxon>Metazoa</taxon>
        <taxon>Ecdysozoa</taxon>
        <taxon>Arthropoda</taxon>
        <taxon>Hexapoda</taxon>
        <taxon>Collembola</taxon>
        <taxon>Entomobryomorpha</taxon>
        <taxon>Isotomoidea</taxon>
        <taxon>Isotomidae</taxon>
        <taxon>Proisotominae</taxon>
        <taxon>Folsomia</taxon>
    </lineage>
</organism>